<dbReference type="InterPro" id="IPR052944">
    <property type="entry name" value="Sporulation_related"/>
</dbReference>
<gene>
    <name evidence="3" type="ORF">ACFO9K_12560</name>
</gene>
<evidence type="ECO:0000259" key="2">
    <source>
        <dbReference type="Pfam" id="PF17131"/>
    </source>
</evidence>
<dbReference type="AlphaFoldDB" id="A0ABD5Q336"/>
<dbReference type="InterPro" id="IPR033399">
    <property type="entry name" value="TP_0789-like"/>
</dbReference>
<dbReference type="InterPro" id="IPR029046">
    <property type="entry name" value="LolA/LolB/LppX"/>
</dbReference>
<dbReference type="Proteomes" id="UP001595945">
    <property type="component" value="Unassembled WGS sequence"/>
</dbReference>
<protein>
    <submittedName>
        <fullName evidence="3">Outer membrane lipoprotein-sorting protein</fullName>
    </submittedName>
</protein>
<name>A0ABD5Q336_9EURY</name>
<accession>A0ABD5Q336</accession>
<dbReference type="EMBL" id="JBHSHT010000002">
    <property type="protein sequence ID" value="MFC4825090.1"/>
    <property type="molecule type" value="Genomic_DNA"/>
</dbReference>
<keyword evidence="3" id="KW-0449">Lipoprotein</keyword>
<keyword evidence="4" id="KW-1185">Reference proteome</keyword>
<evidence type="ECO:0000259" key="1">
    <source>
        <dbReference type="Pfam" id="PF14285"/>
    </source>
</evidence>
<dbReference type="GeneID" id="73044201"/>
<proteinExistence type="predicted"/>
<dbReference type="PANTHER" id="PTHR37507">
    <property type="entry name" value="SPORULATION PROTEIN YDCC"/>
    <property type="match status" value="1"/>
</dbReference>
<comment type="caution">
    <text evidence="3">The sequence shown here is derived from an EMBL/GenBank/DDBJ whole genome shotgun (WGS) entry which is preliminary data.</text>
</comment>
<evidence type="ECO:0000313" key="4">
    <source>
        <dbReference type="Proteomes" id="UP001595945"/>
    </source>
</evidence>
<sequence>MALQQSLPSFPALAVALLVVFSGCAGMQFGETDMSADEIGEKVEQKYENIGTFTGTVTTKIVTGNETRTTKANVWINQSASEMRYEYVAPESQNGTILVKNESAMWTYNETTNTVRKTNISSLGTQGMSQNYQQLVETVLENYNVSYRGTETVGNRSTYVLSLVPKSGSSLANITQNYTLWIDKDSWFPVKRHMVSSFGNQTYETTTTYSNLTLDANVSDDTFEFRPPEDAEVVETEMPDTQKYDTVDVAETDVSFDVTEPREVPEDYELGNVTVTAANNYTVVSLSYQNDTDHLYVRQSNRTDASRATNDDAENVTIDGREGTYAEYSSTGIVRWTCGDESYSVSGSLPKSELLAVAESIDCT</sequence>
<dbReference type="SUPFAM" id="SSF89392">
    <property type="entry name" value="Prokaryotic lipoproteins and lipoprotein localization factors"/>
    <property type="match status" value="1"/>
</dbReference>
<reference evidence="3 4" key="1">
    <citation type="journal article" date="2019" name="Int. J. Syst. Evol. Microbiol.">
        <title>The Global Catalogue of Microorganisms (GCM) 10K type strain sequencing project: providing services to taxonomists for standard genome sequencing and annotation.</title>
        <authorList>
            <consortium name="The Broad Institute Genomics Platform"/>
            <consortium name="The Broad Institute Genome Sequencing Center for Infectious Disease"/>
            <person name="Wu L."/>
            <person name="Ma J."/>
        </authorList>
    </citation>
    <scope>NUCLEOTIDE SEQUENCE [LARGE SCALE GENOMIC DNA]</scope>
    <source>
        <strain evidence="3 4">XZYJ18</strain>
    </source>
</reference>
<dbReference type="RefSeq" id="WP_254269205.1">
    <property type="nucleotide sequence ID" value="NZ_CP100400.1"/>
</dbReference>
<dbReference type="InterPro" id="IPR025377">
    <property type="entry name" value="DUF4367"/>
</dbReference>
<dbReference type="Pfam" id="PF14285">
    <property type="entry name" value="DUF4367"/>
    <property type="match status" value="1"/>
</dbReference>
<dbReference type="Gene3D" id="2.50.20.10">
    <property type="entry name" value="Lipoprotein localisation LolA/LolB/LppX"/>
    <property type="match status" value="1"/>
</dbReference>
<organism evidence="3 4">
    <name type="scientific">Halorussus aquaticus</name>
    <dbReference type="NCBI Taxonomy" id="2953748"/>
    <lineage>
        <taxon>Archaea</taxon>
        <taxon>Methanobacteriati</taxon>
        <taxon>Methanobacteriota</taxon>
        <taxon>Stenosarchaea group</taxon>
        <taxon>Halobacteria</taxon>
        <taxon>Halobacteriales</taxon>
        <taxon>Haladaptataceae</taxon>
        <taxon>Halorussus</taxon>
    </lineage>
</organism>
<evidence type="ECO:0000313" key="3">
    <source>
        <dbReference type="EMBL" id="MFC4825090.1"/>
    </source>
</evidence>
<feature type="domain" description="DUF4367" evidence="1">
    <location>
        <begin position="260"/>
        <end position="361"/>
    </location>
</feature>
<dbReference type="CDD" id="cd16329">
    <property type="entry name" value="LolA_like"/>
    <property type="match status" value="1"/>
</dbReference>
<feature type="domain" description="Uncharacterized protein TP-0789" evidence="2">
    <location>
        <begin position="87"/>
        <end position="202"/>
    </location>
</feature>
<dbReference type="Pfam" id="PF17131">
    <property type="entry name" value="LolA_like"/>
    <property type="match status" value="1"/>
</dbReference>
<dbReference type="PANTHER" id="PTHR37507:SF2">
    <property type="entry name" value="SPORULATION PROTEIN YDCC"/>
    <property type="match status" value="1"/>
</dbReference>